<comment type="caution">
    <text evidence="1">The sequence shown here is derived from an EMBL/GenBank/DDBJ whole genome shotgun (WGS) entry which is preliminary data.</text>
</comment>
<name>A0A136Q5X5_9FIRM</name>
<sequence>MIQSSTPIVFVYIPLWVNHNLSHFICQHLFHEKYKLGKEVICGIKRVTPLEQQVAVSPFNI</sequence>
<accession>A0A136Q5X5</accession>
<organism evidence="1 2">
    <name type="scientific">Christensenella minuta</name>
    <dbReference type="NCBI Taxonomy" id="626937"/>
    <lineage>
        <taxon>Bacteria</taxon>
        <taxon>Bacillati</taxon>
        <taxon>Bacillota</taxon>
        <taxon>Clostridia</taxon>
        <taxon>Christensenellales</taxon>
        <taxon>Christensenellaceae</taxon>
        <taxon>Christensenella</taxon>
    </lineage>
</organism>
<dbReference type="EMBL" id="LSZW01000050">
    <property type="protein sequence ID" value="KXK66042.1"/>
    <property type="molecule type" value="Genomic_DNA"/>
</dbReference>
<reference evidence="1 2" key="1">
    <citation type="submission" date="2016-02" db="EMBL/GenBank/DDBJ databases">
        <authorList>
            <person name="Wen L."/>
            <person name="He K."/>
            <person name="Yang H."/>
        </authorList>
    </citation>
    <scope>NUCLEOTIDE SEQUENCE [LARGE SCALE GENOMIC DNA]</scope>
    <source>
        <strain evidence="1 2">DSM 22607</strain>
    </source>
</reference>
<evidence type="ECO:0000313" key="1">
    <source>
        <dbReference type="EMBL" id="KXK66042.1"/>
    </source>
</evidence>
<dbReference type="Proteomes" id="UP000070366">
    <property type="component" value="Unassembled WGS sequence"/>
</dbReference>
<keyword evidence="2" id="KW-1185">Reference proteome</keyword>
<proteinExistence type="predicted"/>
<protein>
    <submittedName>
        <fullName evidence="1">Uncharacterized protein</fullName>
    </submittedName>
</protein>
<gene>
    <name evidence="1" type="ORF">HMPREF3293_01114</name>
</gene>
<evidence type="ECO:0000313" key="2">
    <source>
        <dbReference type="Proteomes" id="UP000070366"/>
    </source>
</evidence>
<dbReference type="AlphaFoldDB" id="A0A136Q5X5"/>